<evidence type="ECO:0000256" key="1">
    <source>
        <dbReference type="SAM" id="MobiDB-lite"/>
    </source>
</evidence>
<keyword evidence="5" id="KW-1185">Reference proteome</keyword>
<feature type="transmembrane region" description="Helical" evidence="2">
    <location>
        <begin position="205"/>
        <end position="228"/>
    </location>
</feature>
<accession>A0A4Z1T315</accession>
<feature type="compositionally biased region" description="Polar residues" evidence="1">
    <location>
        <begin position="16"/>
        <end position="31"/>
    </location>
</feature>
<dbReference type="SUPFAM" id="SSF46565">
    <property type="entry name" value="Chaperone J-domain"/>
    <property type="match status" value="1"/>
</dbReference>
<dbReference type="Pfam" id="PF00226">
    <property type="entry name" value="DnaJ"/>
    <property type="match status" value="1"/>
</dbReference>
<organism evidence="4 5">
    <name type="scientific">Giardia muris</name>
    <dbReference type="NCBI Taxonomy" id="5742"/>
    <lineage>
        <taxon>Eukaryota</taxon>
        <taxon>Metamonada</taxon>
        <taxon>Diplomonadida</taxon>
        <taxon>Hexamitidae</taxon>
        <taxon>Giardiinae</taxon>
        <taxon>Giardia</taxon>
    </lineage>
</organism>
<gene>
    <name evidence="4" type="ORF">GMRT_14124</name>
</gene>
<feature type="region of interest" description="Disordered" evidence="1">
    <location>
        <begin position="1"/>
        <end position="39"/>
    </location>
</feature>
<dbReference type="PANTHER" id="PTHR24074">
    <property type="entry name" value="CO-CHAPERONE PROTEIN DJLA"/>
    <property type="match status" value="1"/>
</dbReference>
<feature type="region of interest" description="Disordered" evidence="1">
    <location>
        <begin position="309"/>
        <end position="331"/>
    </location>
</feature>
<dbReference type="InterPro" id="IPR050817">
    <property type="entry name" value="DjlA_DnaK_co-chaperone"/>
</dbReference>
<evidence type="ECO:0000259" key="3">
    <source>
        <dbReference type="PROSITE" id="PS50076"/>
    </source>
</evidence>
<dbReference type="InterPro" id="IPR001623">
    <property type="entry name" value="DnaJ_domain"/>
</dbReference>
<evidence type="ECO:0000313" key="4">
    <source>
        <dbReference type="EMBL" id="TNJ28333.1"/>
    </source>
</evidence>
<dbReference type="EMBL" id="VDLU01000002">
    <property type="protein sequence ID" value="TNJ28333.1"/>
    <property type="molecule type" value="Genomic_DNA"/>
</dbReference>
<keyword evidence="2" id="KW-0812">Transmembrane</keyword>
<sequence>MRSKPREQLLDAARQAEQQSRFASTKSSMPNTLPEIPNHAFRPIDPRYDAYIRHPQGVPEDSFSSDDDLELELSTEGYLTQPPFAPGAAPCTGPTDPNYRIIPQKEVTLTDIQQPKKPIIVFTSSKELKEFLVRFPGLNIPEDALAKLSVEIDHVVEKGGDCRLMPNGGFLMYTPALEEALRQEADVRNGRISTDHIQTSVLCGYLVRLILICTVLVGGLAFLMNIFVPGLFRFGNSQPSISPEERLAESYKTLGLKAGTTVDEVKKQYRTLAFKLHPDRNPNCPDCEARFMAVADAYKAILDILDGGNGVPTQPREDPDREMVVRPLRYR</sequence>
<feature type="compositionally biased region" description="Basic and acidic residues" evidence="1">
    <location>
        <begin position="315"/>
        <end position="324"/>
    </location>
</feature>
<protein>
    <submittedName>
        <fullName evidence="4">Chaperone protein dnaJ</fullName>
    </submittedName>
</protein>
<evidence type="ECO:0000313" key="5">
    <source>
        <dbReference type="Proteomes" id="UP000315496"/>
    </source>
</evidence>
<dbReference type="Proteomes" id="UP000315496">
    <property type="component" value="Chromosome 2"/>
</dbReference>
<keyword evidence="2" id="KW-1133">Transmembrane helix</keyword>
<dbReference type="OrthoDB" id="10250354at2759"/>
<proteinExistence type="predicted"/>
<name>A0A4Z1T315_GIAMU</name>
<dbReference type="PROSITE" id="PS50076">
    <property type="entry name" value="DNAJ_2"/>
    <property type="match status" value="1"/>
</dbReference>
<dbReference type="Gene3D" id="1.10.287.110">
    <property type="entry name" value="DnaJ domain"/>
    <property type="match status" value="1"/>
</dbReference>
<comment type="caution">
    <text evidence="4">The sequence shown here is derived from an EMBL/GenBank/DDBJ whole genome shotgun (WGS) entry which is preliminary data.</text>
</comment>
<evidence type="ECO:0000256" key="2">
    <source>
        <dbReference type="SAM" id="Phobius"/>
    </source>
</evidence>
<dbReference type="CDD" id="cd06257">
    <property type="entry name" value="DnaJ"/>
    <property type="match status" value="1"/>
</dbReference>
<dbReference type="AlphaFoldDB" id="A0A4Z1T315"/>
<reference evidence="4 5" key="1">
    <citation type="submission" date="2019-05" db="EMBL/GenBank/DDBJ databases">
        <title>The compact genome of Giardia muris reveals important steps in the evolution of intestinal protozoan parasites.</title>
        <authorList>
            <person name="Xu F."/>
            <person name="Jimenez-Gonzalez A."/>
            <person name="Einarsson E."/>
            <person name="Astvaldsson A."/>
            <person name="Peirasmaki D."/>
            <person name="Eckmann L."/>
            <person name="Andersson J.O."/>
            <person name="Svard S.G."/>
            <person name="Jerlstrom-Hultqvist J."/>
        </authorList>
    </citation>
    <scope>NUCLEOTIDE SEQUENCE [LARGE SCALE GENOMIC DNA]</scope>
    <source>
        <strain evidence="4 5">Roberts-Thomson</strain>
    </source>
</reference>
<dbReference type="SMART" id="SM00271">
    <property type="entry name" value="DnaJ"/>
    <property type="match status" value="1"/>
</dbReference>
<dbReference type="PRINTS" id="PR00625">
    <property type="entry name" value="JDOMAIN"/>
</dbReference>
<dbReference type="InterPro" id="IPR036869">
    <property type="entry name" value="J_dom_sf"/>
</dbReference>
<dbReference type="VEuPathDB" id="GiardiaDB:GMRT_14124"/>
<keyword evidence="2" id="KW-0472">Membrane</keyword>
<feature type="domain" description="J" evidence="3">
    <location>
        <begin position="249"/>
        <end position="323"/>
    </location>
</feature>